<feature type="binding site" evidence="3">
    <location>
        <begin position="195"/>
        <end position="196"/>
    </location>
    <ligand>
        <name>ATP</name>
        <dbReference type="ChEBI" id="CHEBI:30616"/>
    </ligand>
</feature>
<evidence type="ECO:0000256" key="1">
    <source>
        <dbReference type="ARBA" id="ARBA00022598"/>
    </source>
</evidence>
<dbReference type="SUPFAM" id="SSF52374">
    <property type="entry name" value="Nucleotidylyl transferase"/>
    <property type="match status" value="1"/>
</dbReference>
<dbReference type="InterPro" id="IPR014729">
    <property type="entry name" value="Rossmann-like_a/b/a_fold"/>
</dbReference>
<keyword evidence="3" id="KW-0694">RNA-binding</keyword>
<comment type="similarity">
    <text evidence="3">Belongs to the TmcAL family.</text>
</comment>
<dbReference type="EC" id="6.3.4.-" evidence="3"/>
<organism evidence="4 5">
    <name type="scientific">Thalassobacillus hwangdonensis</name>
    <dbReference type="NCBI Taxonomy" id="546108"/>
    <lineage>
        <taxon>Bacteria</taxon>
        <taxon>Bacillati</taxon>
        <taxon>Bacillota</taxon>
        <taxon>Bacilli</taxon>
        <taxon>Bacillales</taxon>
        <taxon>Bacillaceae</taxon>
        <taxon>Thalassobacillus</taxon>
    </lineage>
</organism>
<feature type="binding site" evidence="3">
    <location>
        <position position="107"/>
    </location>
    <ligand>
        <name>ATP</name>
        <dbReference type="ChEBI" id="CHEBI:30616"/>
    </ligand>
</feature>
<keyword evidence="3" id="KW-0963">Cytoplasm</keyword>
<keyword evidence="1 3" id="KW-0436">Ligase</keyword>
<evidence type="ECO:0000313" key="5">
    <source>
        <dbReference type="Proteomes" id="UP001596990"/>
    </source>
</evidence>
<protein>
    <recommendedName>
        <fullName evidence="3">tRNA(Met) cytidine acetate ligase</fullName>
        <ecNumber evidence="3">6.3.4.-</ecNumber>
    </recommendedName>
</protein>
<reference evidence="5" key="1">
    <citation type="journal article" date="2019" name="Int. J. Syst. Evol. Microbiol.">
        <title>The Global Catalogue of Microorganisms (GCM) 10K type strain sequencing project: providing services to taxonomists for standard genome sequencing and annotation.</title>
        <authorList>
            <consortium name="The Broad Institute Genomics Platform"/>
            <consortium name="The Broad Institute Genome Sequencing Center for Infectious Disease"/>
            <person name="Wu L."/>
            <person name="Ma J."/>
        </authorList>
    </citation>
    <scope>NUCLEOTIDE SEQUENCE [LARGE SCALE GENOMIC DNA]</scope>
    <source>
        <strain evidence="5">CCUG 56607</strain>
    </source>
</reference>
<accession>A0ABW3KXU8</accession>
<keyword evidence="2 3" id="KW-0819">tRNA processing</keyword>
<evidence type="ECO:0000256" key="3">
    <source>
        <dbReference type="HAMAP-Rule" id="MF_01539"/>
    </source>
</evidence>
<dbReference type="NCBIfam" id="NF010191">
    <property type="entry name" value="PRK13670.1"/>
    <property type="match status" value="1"/>
</dbReference>
<comment type="function">
    <text evidence="3">Catalyzes the formation of N(4)-acetylcytidine (ac(4)C) at the wobble position of elongator tRNA(Met), using acetate and ATP as substrates. First activates an acetate ion to form acetyladenylate (Ac-AMP) and then transfers the acetyl group to tRNA to form ac(4)C34.</text>
</comment>
<evidence type="ECO:0000256" key="2">
    <source>
        <dbReference type="ARBA" id="ARBA00022694"/>
    </source>
</evidence>
<keyword evidence="5" id="KW-1185">Reference proteome</keyword>
<dbReference type="Gene3D" id="3.40.50.620">
    <property type="entry name" value="HUPs"/>
    <property type="match status" value="1"/>
</dbReference>
<evidence type="ECO:0000313" key="4">
    <source>
        <dbReference type="EMBL" id="MFD1018064.1"/>
    </source>
</evidence>
<comment type="subcellular location">
    <subcellularLocation>
        <location evidence="3">Cytoplasm</location>
    </subcellularLocation>
</comment>
<feature type="binding site" evidence="3">
    <location>
        <position position="170"/>
    </location>
    <ligand>
        <name>ATP</name>
        <dbReference type="ChEBI" id="CHEBI:30616"/>
    </ligand>
</feature>
<name>A0ABW3KXU8_9BACI</name>
<dbReference type="HAMAP" id="MF_01539">
    <property type="entry name" value="TmcAL"/>
    <property type="match status" value="1"/>
</dbReference>
<keyword evidence="3" id="KW-0547">Nucleotide-binding</keyword>
<comment type="catalytic activity">
    <reaction evidence="3">
        <text>cytidine(34) in elongator tRNA(Met) + acetate + ATP = N(4)-acetylcytidine(34) in elongator tRNA(Met) + AMP + diphosphate</text>
        <dbReference type="Rhea" id="RHEA:58144"/>
        <dbReference type="Rhea" id="RHEA-COMP:10693"/>
        <dbReference type="Rhea" id="RHEA-COMP:10694"/>
        <dbReference type="ChEBI" id="CHEBI:30089"/>
        <dbReference type="ChEBI" id="CHEBI:30616"/>
        <dbReference type="ChEBI" id="CHEBI:33019"/>
        <dbReference type="ChEBI" id="CHEBI:74900"/>
        <dbReference type="ChEBI" id="CHEBI:82748"/>
        <dbReference type="ChEBI" id="CHEBI:456215"/>
    </reaction>
</comment>
<dbReference type="InterPro" id="IPR008513">
    <property type="entry name" value="tRNA(Met)_cyd_acetate_ligase"/>
</dbReference>
<dbReference type="PANTHER" id="PTHR37825:SF1">
    <property type="entry name" value="TRNA(MET) CYTIDINE ACETATE LIGASE"/>
    <property type="match status" value="1"/>
</dbReference>
<sequence length="414" mass="46911">MIRSDVVKACGLIVEYNPFHNGHLHHLEASREHSGAECMIAVMSSQFLQRGEPSIMDKWHRASAALASGVDLVVELPHLFAVEHSDYFSKGAVLTLRELGVDAICFGSEHGDIQSFKNAVTTYLQQQHTFDSALKKGLAGGLSFPDAAKGAYEYIGLTGEMDTVDLSQPNNILGFGYVKQILNHSPEIAPLTIKRIQSHYHDETIDSNIASATSIRKELFLGDQMTELAKASMPESTTELLQRYKQHTGSWHDWERYFPLLHYKLLTMSPSELREIHTVDEGLEYRLKKAVTDVDSFHALMEQVKTKRYTWTRLQRMFVHIICNTKKKDASDLLSLDRMPYVRVLGMNDVGQRYLRSIKKDMDVPLVTQLQQLDHPLLNVEERASGAYYSALQGEKKNTLLKQELQPPIRIGQQ</sequence>
<comment type="caution">
    <text evidence="4">The sequence shown here is derived from an EMBL/GenBank/DDBJ whole genome shotgun (WGS) entry which is preliminary data.</text>
</comment>
<dbReference type="EMBL" id="JBHTKL010000001">
    <property type="protein sequence ID" value="MFD1018064.1"/>
    <property type="molecule type" value="Genomic_DNA"/>
</dbReference>
<feature type="binding site" evidence="3">
    <location>
        <begin position="13"/>
        <end position="26"/>
    </location>
    <ligand>
        <name>ATP</name>
        <dbReference type="ChEBI" id="CHEBI:30616"/>
    </ligand>
</feature>
<keyword evidence="3" id="KW-0067">ATP-binding</keyword>
<keyword evidence="3" id="KW-0820">tRNA-binding</keyword>
<proteinExistence type="inferred from homology"/>
<dbReference type="PANTHER" id="PTHR37825">
    <property type="entry name" value="TRNA(MET) CYTIDINE ACETATE LIGASE"/>
    <property type="match status" value="1"/>
</dbReference>
<gene>
    <name evidence="3" type="primary">tmcAL</name>
    <name evidence="4" type="ORF">ACFQ2J_02530</name>
</gene>
<dbReference type="RefSeq" id="WP_386056288.1">
    <property type="nucleotide sequence ID" value="NZ_JBHTKL010000001.1"/>
</dbReference>
<dbReference type="Pfam" id="PF05636">
    <property type="entry name" value="HIGH_NTase1"/>
    <property type="match status" value="1"/>
</dbReference>
<dbReference type="Proteomes" id="UP001596990">
    <property type="component" value="Unassembled WGS sequence"/>
</dbReference>